<dbReference type="PANTHER" id="PTHR14689:SF0">
    <property type="entry name" value="COILED-COIL DOMAIN-CONTAINING PROTEIN 82"/>
    <property type="match status" value="1"/>
</dbReference>
<dbReference type="Proteomes" id="UP000694846">
    <property type="component" value="Unplaced"/>
</dbReference>
<dbReference type="Pfam" id="PF13926">
    <property type="entry name" value="DUF4211"/>
    <property type="match status" value="1"/>
</dbReference>
<evidence type="ECO:0000313" key="5">
    <source>
        <dbReference type="RefSeq" id="XP_025408577.1"/>
    </source>
</evidence>
<dbReference type="EMBL" id="GGMS01009372">
    <property type="protein sequence ID" value="MBY78575.1"/>
    <property type="molecule type" value="Transcribed_RNA"/>
</dbReference>
<evidence type="ECO:0000256" key="1">
    <source>
        <dbReference type="SAM" id="MobiDB-lite"/>
    </source>
</evidence>
<evidence type="ECO:0000313" key="3">
    <source>
        <dbReference type="EMBL" id="MBY78575.1"/>
    </source>
</evidence>
<keyword evidence="4" id="KW-1185">Reference proteome</keyword>
<accession>A0A2S2QLD3</accession>
<feature type="compositionally biased region" description="Polar residues" evidence="1">
    <location>
        <begin position="185"/>
        <end position="195"/>
    </location>
</feature>
<feature type="region of interest" description="Disordered" evidence="1">
    <location>
        <begin position="172"/>
        <end position="195"/>
    </location>
</feature>
<dbReference type="RefSeq" id="XP_025408577.1">
    <property type="nucleotide sequence ID" value="XM_025552792.1"/>
</dbReference>
<protein>
    <submittedName>
        <fullName evidence="3">Glutamine and serine-rich protein 1</fullName>
    </submittedName>
    <submittedName>
        <fullName evidence="5">Uncharacterized protein LOC112682255 isoform X1</fullName>
    </submittedName>
</protein>
<gene>
    <name evidence="3" type="primary">qser1</name>
    <name evidence="5" type="synonym">LOC112682255</name>
    <name evidence="3" type="ORF">g.89515</name>
</gene>
<dbReference type="PANTHER" id="PTHR14689">
    <property type="entry name" value="PHORBOL-ESTER_DAG-TYPE DOMAIN-CONTAINING PROTEIN"/>
    <property type="match status" value="1"/>
</dbReference>
<feature type="compositionally biased region" description="Low complexity" evidence="1">
    <location>
        <begin position="921"/>
        <end position="940"/>
    </location>
</feature>
<reference evidence="5" key="2">
    <citation type="submission" date="2025-04" db="UniProtKB">
        <authorList>
            <consortium name="RefSeq"/>
        </authorList>
    </citation>
    <scope>IDENTIFICATION</scope>
    <source>
        <tissue evidence="5">Whole body</tissue>
    </source>
</reference>
<feature type="domain" description="DUF4211" evidence="2">
    <location>
        <begin position="1085"/>
        <end position="1212"/>
    </location>
</feature>
<reference evidence="3" key="1">
    <citation type="submission" date="2018-04" db="EMBL/GenBank/DDBJ databases">
        <title>Transcriptome assembly of Sipha flava.</title>
        <authorList>
            <person name="Scully E.D."/>
            <person name="Geib S.M."/>
            <person name="Palmer N.A."/>
            <person name="Koch K."/>
            <person name="Bradshaw J."/>
            <person name="Heng-Moss T."/>
            <person name="Sarath G."/>
        </authorList>
    </citation>
    <scope>NUCLEOTIDE SEQUENCE</scope>
</reference>
<feature type="compositionally biased region" description="Acidic residues" evidence="1">
    <location>
        <begin position="871"/>
        <end position="883"/>
    </location>
</feature>
<feature type="compositionally biased region" description="Basic residues" evidence="1">
    <location>
        <begin position="811"/>
        <end position="823"/>
    </location>
</feature>
<feature type="region of interest" description="Disordered" evidence="1">
    <location>
        <begin position="871"/>
        <end position="942"/>
    </location>
</feature>
<dbReference type="InterPro" id="IPR025451">
    <property type="entry name" value="DUF4211"/>
</dbReference>
<name>A0A2S2QLD3_9HEMI</name>
<dbReference type="OrthoDB" id="21499at2759"/>
<evidence type="ECO:0000259" key="2">
    <source>
        <dbReference type="Pfam" id="PF13926"/>
    </source>
</evidence>
<feature type="region of interest" description="Disordered" evidence="1">
    <location>
        <begin position="726"/>
        <end position="787"/>
    </location>
</feature>
<proteinExistence type="predicted"/>
<evidence type="ECO:0000313" key="4">
    <source>
        <dbReference type="Proteomes" id="UP000694846"/>
    </source>
</evidence>
<organism evidence="3">
    <name type="scientific">Sipha flava</name>
    <name type="common">yellow sugarcane aphid</name>
    <dbReference type="NCBI Taxonomy" id="143950"/>
    <lineage>
        <taxon>Eukaryota</taxon>
        <taxon>Metazoa</taxon>
        <taxon>Ecdysozoa</taxon>
        <taxon>Arthropoda</taxon>
        <taxon>Hexapoda</taxon>
        <taxon>Insecta</taxon>
        <taxon>Pterygota</taxon>
        <taxon>Neoptera</taxon>
        <taxon>Paraneoptera</taxon>
        <taxon>Hemiptera</taxon>
        <taxon>Sternorrhyncha</taxon>
        <taxon>Aphidomorpha</taxon>
        <taxon>Aphidoidea</taxon>
        <taxon>Aphididae</taxon>
        <taxon>Sipha</taxon>
    </lineage>
</organism>
<dbReference type="GO" id="GO:0005634">
    <property type="term" value="C:nucleus"/>
    <property type="evidence" value="ECO:0007669"/>
    <property type="project" value="TreeGrafter"/>
</dbReference>
<sequence>MEPVGRTNNSSSTTATAASVTSAVVGLLLTPARTSVDVNIPKTTALVHSDNHVVPLQHCSTSTNVVHHQYSPIILPPPPSTVLIRSTQTNSLLPASPQLMLSTIATTTSGVVSHFQPHGNGSHQLVTASTVPVSAALPVMPTSNITSAGMALSPFGILPHERVVPHHTLHYRHQPKKLMSSSSSKTLMDPSNSNNPQILTTPVIHSQRFYIEPPSHVSNKMKQYDNIQQQHIRTKNVHSISDKSVPVVSSPYNVQSYEQRYQPRTSPQQVGYLSVITRTAVTTTNSVVLNDVIASNSNYYPPQPIPLQSKTSDNQDRQYYHFDSTVSASHTPQQQLDNILLMGTPVQRGDPMHIVKNLQSMQTDIDGYGVKKMIEQPPRLLTTDNCKTIGFTGILSNGSKTITDHQHQHLQSLPKSSVIDPSATYNGQYFIRRQPPPAHLHQHQNQPHLQQHIVTGNTKILSTPTSLSVLSANGNTPLDVQQYQRHLRWNLDQQRPPVVSTSSCFSGNISSGVFHQPSLQHQQFNNVPSTFNVPPSTSIIHQNQQQLSQPVQHNNFNALSINPTYYNPASTIVSTFVTSVATTNSSISSYSRPHQVNQPQHSNNFQEITNNVHDGNYIASNDTRSSSLPHVIVPNIEQELSHLCDIPTTTYNNVVKPFNTTVQKPSFLDSYVKFLRGGASCTTVEKEEICFDLPKKLIYPLSCSTPKPMPKPYIPLKKPKIVSVSENLTPSRNGSSEDNKKISNVTTTTDDDPRYFPLPKTSSSIAGISDDKSDGSNDGNSWMSGDDDQEQWWITSSKRPFNSATSVAKNKLGKASKKKKNSGKKVSTNSAKANKKQKTQHTQQPKRQLSRRLAKEKTQKLISNIDGVLDEDDDLLSEPDSDIDPAWKPNSDDNDVSKDDFNSNLNRRNFSHKKFSKSDHTPSTSSSINNNNNDQSDDSNAPLFKSGTFVALKSQYLNSDQSIPQQLWRVDGKSLLQKYKRCNGDNVYKSVSTYTGWNPSHYSMYRQVTVQFVPTYKGVKIVQNKSSTQVLVQLVSDDDNKTIKNNSVVNTEVDSSNCNSISKSKTKAFHSVSSNTIDSAKDQNVMLRAQFDVYIQSLASQALDQNFLVEIYRENDEYFLSNVRAIDKVTQTWVEAIDSAIIRDLVTDLTKVENIRTLIKRYPTMEMYTTDESSVHNIQLRCIVCGYQGFVDKQRKFVEISLSGTEYNNRTLKNSENNRPFSKIMPAKRVNCCSSTQCSEKVIILHSLEHLKYQLYQECCKRVTIENNNRNKLTQDTTTVLNRLLADDTWIENLYQTVCNTWDRAKRLVSNDQ</sequence>
<feature type="region of interest" description="Disordered" evidence="1">
    <location>
        <begin position="804"/>
        <end position="858"/>
    </location>
</feature>